<gene>
    <name evidence="2" type="ORF">ENSA7_77620</name>
</gene>
<accession>A0A2S9XP15</accession>
<sequence length="136" mass="14762">MDQTTATKPSLTTPSSHARATRWTGGVIRPRGLRHRGKPMRVAAWIDRSGSIVAAAIVEGHGPTVLRELLEEQLSRTEAPQRPGEVVVWPSVRAAFRGLEYPAVIVEHDSFLTVVIEDHVDFGKIPGALPVRVGSA</sequence>
<protein>
    <submittedName>
        <fullName evidence="2">Uncharacterized protein</fullName>
    </submittedName>
</protein>
<dbReference type="AlphaFoldDB" id="A0A2S9XP15"/>
<dbReference type="Proteomes" id="UP000238823">
    <property type="component" value="Unassembled WGS sequence"/>
</dbReference>
<reference evidence="2 3" key="1">
    <citation type="submission" date="2018-03" db="EMBL/GenBank/DDBJ databases">
        <title>Draft Genome Sequences of the Obligatory Marine Myxobacteria Enhygromyxa salina SWB007.</title>
        <authorList>
            <person name="Poehlein A."/>
            <person name="Moghaddam J.A."/>
            <person name="Harms H."/>
            <person name="Alanjari M."/>
            <person name="Koenig G.M."/>
            <person name="Daniel R."/>
            <person name="Schaeberle T.F."/>
        </authorList>
    </citation>
    <scope>NUCLEOTIDE SEQUENCE [LARGE SCALE GENOMIC DNA]</scope>
    <source>
        <strain evidence="2 3">SWB007</strain>
    </source>
</reference>
<dbReference type="RefSeq" id="WP_106094534.1">
    <property type="nucleotide sequence ID" value="NZ_PVNL01000140.1"/>
</dbReference>
<proteinExistence type="predicted"/>
<comment type="caution">
    <text evidence="2">The sequence shown here is derived from an EMBL/GenBank/DDBJ whole genome shotgun (WGS) entry which is preliminary data.</text>
</comment>
<feature type="region of interest" description="Disordered" evidence="1">
    <location>
        <begin position="1"/>
        <end position="30"/>
    </location>
</feature>
<dbReference type="OrthoDB" id="9835702at2"/>
<evidence type="ECO:0000256" key="1">
    <source>
        <dbReference type="SAM" id="MobiDB-lite"/>
    </source>
</evidence>
<dbReference type="EMBL" id="PVNL01000140">
    <property type="protein sequence ID" value="PRP94593.1"/>
    <property type="molecule type" value="Genomic_DNA"/>
</dbReference>
<evidence type="ECO:0000313" key="3">
    <source>
        <dbReference type="Proteomes" id="UP000238823"/>
    </source>
</evidence>
<name>A0A2S9XP15_9BACT</name>
<organism evidence="2 3">
    <name type="scientific">Enhygromyxa salina</name>
    <dbReference type="NCBI Taxonomy" id="215803"/>
    <lineage>
        <taxon>Bacteria</taxon>
        <taxon>Pseudomonadati</taxon>
        <taxon>Myxococcota</taxon>
        <taxon>Polyangia</taxon>
        <taxon>Nannocystales</taxon>
        <taxon>Nannocystaceae</taxon>
        <taxon>Enhygromyxa</taxon>
    </lineage>
</organism>
<feature type="compositionally biased region" description="Polar residues" evidence="1">
    <location>
        <begin position="1"/>
        <end position="18"/>
    </location>
</feature>
<evidence type="ECO:0000313" key="2">
    <source>
        <dbReference type="EMBL" id="PRP94593.1"/>
    </source>
</evidence>